<organism evidence="1">
    <name type="scientific">marine metagenome</name>
    <dbReference type="NCBI Taxonomy" id="408172"/>
    <lineage>
        <taxon>unclassified sequences</taxon>
        <taxon>metagenomes</taxon>
        <taxon>ecological metagenomes</taxon>
    </lineage>
</organism>
<proteinExistence type="predicted"/>
<reference evidence="1" key="1">
    <citation type="submission" date="2018-05" db="EMBL/GenBank/DDBJ databases">
        <authorList>
            <person name="Lanie J.A."/>
            <person name="Ng W.-L."/>
            <person name="Kazmierczak K.M."/>
            <person name="Andrzejewski T.M."/>
            <person name="Davidsen T.M."/>
            <person name="Wayne K.J."/>
            <person name="Tettelin H."/>
            <person name="Glass J.I."/>
            <person name="Rusch D."/>
            <person name="Podicherti R."/>
            <person name="Tsui H.-C.T."/>
            <person name="Winkler M.E."/>
        </authorList>
    </citation>
    <scope>NUCLEOTIDE SEQUENCE</scope>
</reference>
<accession>A0A382XZC8</accession>
<dbReference type="EMBL" id="UINC01171611">
    <property type="protein sequence ID" value="SVD76264.1"/>
    <property type="molecule type" value="Genomic_DNA"/>
</dbReference>
<sequence length="53" mass="5967">AGSRSDLHVYAGQPHGFFNKGKKGNYYEKTVLEMDKFLISLGWLKGKPTIKIP</sequence>
<protein>
    <recommendedName>
        <fullName evidence="2">Dienelactone hydrolase domain-containing protein</fullName>
    </recommendedName>
</protein>
<evidence type="ECO:0008006" key="2">
    <source>
        <dbReference type="Google" id="ProtNLM"/>
    </source>
</evidence>
<name>A0A382XZC8_9ZZZZ</name>
<dbReference type="AlphaFoldDB" id="A0A382XZC8"/>
<evidence type="ECO:0000313" key="1">
    <source>
        <dbReference type="EMBL" id="SVD76264.1"/>
    </source>
</evidence>
<gene>
    <name evidence="1" type="ORF">METZ01_LOCUS429118</name>
</gene>
<feature type="non-terminal residue" evidence="1">
    <location>
        <position position="1"/>
    </location>
</feature>